<dbReference type="Proteomes" id="UP001610446">
    <property type="component" value="Unassembled WGS sequence"/>
</dbReference>
<reference evidence="3 4" key="1">
    <citation type="submission" date="2024-07" db="EMBL/GenBank/DDBJ databases">
        <title>Section-level genome sequencing and comparative genomics of Aspergillus sections Usti and Cavernicolus.</title>
        <authorList>
            <consortium name="Lawrence Berkeley National Laboratory"/>
            <person name="Nybo J.L."/>
            <person name="Vesth T.C."/>
            <person name="Theobald S."/>
            <person name="Frisvad J.C."/>
            <person name="Larsen T.O."/>
            <person name="Kjaerboelling I."/>
            <person name="Rothschild-Mancinelli K."/>
            <person name="Lyhne E.K."/>
            <person name="Kogle M.E."/>
            <person name="Barry K."/>
            <person name="Clum A."/>
            <person name="Na H."/>
            <person name="Ledsgaard L."/>
            <person name="Lin J."/>
            <person name="Lipzen A."/>
            <person name="Kuo A."/>
            <person name="Riley R."/>
            <person name="Mondo S."/>
            <person name="Labutti K."/>
            <person name="Haridas S."/>
            <person name="Pangalinan J."/>
            <person name="Salamov A.A."/>
            <person name="Simmons B.A."/>
            <person name="Magnuson J.K."/>
            <person name="Chen J."/>
            <person name="Drula E."/>
            <person name="Henrissat B."/>
            <person name="Wiebenga A."/>
            <person name="Lubbers R.J."/>
            <person name="Gomes A.C."/>
            <person name="Makela M.R."/>
            <person name="Stajich J."/>
            <person name="Grigoriev I.V."/>
            <person name="Mortensen U.H."/>
            <person name="De Vries R.P."/>
            <person name="Baker S.E."/>
            <person name="Andersen M.R."/>
        </authorList>
    </citation>
    <scope>NUCLEOTIDE SEQUENCE [LARGE SCALE GENOMIC DNA]</scope>
    <source>
        <strain evidence="3 4">CBS 123904</strain>
    </source>
</reference>
<proteinExistence type="predicted"/>
<dbReference type="EMBL" id="JBFXLU010000130">
    <property type="protein sequence ID" value="KAL2839639.1"/>
    <property type="molecule type" value="Genomic_DNA"/>
</dbReference>
<organism evidence="3 4">
    <name type="scientific">Aspergillus pseudoustus</name>
    <dbReference type="NCBI Taxonomy" id="1810923"/>
    <lineage>
        <taxon>Eukaryota</taxon>
        <taxon>Fungi</taxon>
        <taxon>Dikarya</taxon>
        <taxon>Ascomycota</taxon>
        <taxon>Pezizomycotina</taxon>
        <taxon>Eurotiomycetes</taxon>
        <taxon>Eurotiomycetidae</taxon>
        <taxon>Eurotiales</taxon>
        <taxon>Aspergillaceae</taxon>
        <taxon>Aspergillus</taxon>
        <taxon>Aspergillus subgen. Nidulantes</taxon>
    </lineage>
</organism>
<sequence length="610" mass="65631">MNSNSDTVSFALQAFSNVSAASMRAEVRATSNTSLLSSRRSGETERGVEPARNRSPSRESRSPSVAAPQNQDASGTCQKDEPFTNKTGKFLLGKDSWLWEIASLVFSAACVVAMVAVLINTQGMALAAWGLSIAPNTVISVLATVSKTSLLLPVTESISQLKWLHFNRAHRLSDLDLYNNASRGPLGALFFVFRLPLTLGSLGAIITIVALAFDPFAQQLVSYPSRQAALHNETASFRVSQVYESGAYYNQQNGIDNYTDFAMQGAIYNGVFGSPSPRAFTCPTSHCKWPDNSSYILLGVTGGCENVTDSAVNTCDYPFGSYSADCNITTPGGYNLTSKRRHQSATFQYTSLNTTAGPAQADPDLINFAVWRLTGLNLSQFDVHECSLSLTAYLYRNVSVSQNTLKIADEVPVPLESVGGPTALMNTFKPSGGDFPPGVMFGINGADLTKVSRLLNEIFIDDAQAMVPWSEPASPTTDVLIAGNLSSIVENVAWGMTERIRTGRNSTVAEGVAYQAETYIHVNWAWITLPVLVVLGAGVLLACSIISNSRHKAALWKSSNLAVLLHSVEGVEDYGPLPSSSNDAPLARIEALAEKMRVSRGDNMEFIPTA</sequence>
<keyword evidence="2" id="KW-0812">Transmembrane</keyword>
<feature type="compositionally biased region" description="Basic and acidic residues" evidence="1">
    <location>
        <begin position="40"/>
        <end position="61"/>
    </location>
</feature>
<evidence type="ECO:0000313" key="4">
    <source>
        <dbReference type="Proteomes" id="UP001610446"/>
    </source>
</evidence>
<gene>
    <name evidence="3" type="ORF">BJY01DRAFT_237013</name>
</gene>
<evidence type="ECO:0000256" key="1">
    <source>
        <dbReference type="SAM" id="MobiDB-lite"/>
    </source>
</evidence>
<evidence type="ECO:0000256" key="2">
    <source>
        <dbReference type="SAM" id="Phobius"/>
    </source>
</evidence>
<keyword evidence="4" id="KW-1185">Reference proteome</keyword>
<comment type="caution">
    <text evidence="3">The sequence shown here is derived from an EMBL/GenBank/DDBJ whole genome shotgun (WGS) entry which is preliminary data.</text>
</comment>
<feature type="transmembrane region" description="Helical" evidence="2">
    <location>
        <begin position="524"/>
        <end position="547"/>
    </location>
</feature>
<feature type="transmembrane region" description="Helical" evidence="2">
    <location>
        <begin position="188"/>
        <end position="213"/>
    </location>
</feature>
<keyword evidence="2" id="KW-0472">Membrane</keyword>
<accession>A0ABR4JJ70</accession>
<dbReference type="PANTHER" id="PTHR35394">
    <property type="entry name" value="DUF3176 DOMAIN-CONTAINING PROTEIN"/>
    <property type="match status" value="1"/>
</dbReference>
<dbReference type="InterPro" id="IPR021514">
    <property type="entry name" value="DUF3176"/>
</dbReference>
<dbReference type="Pfam" id="PF11374">
    <property type="entry name" value="DUF3176"/>
    <property type="match status" value="1"/>
</dbReference>
<feature type="region of interest" description="Disordered" evidence="1">
    <location>
        <begin position="23"/>
        <end position="81"/>
    </location>
</feature>
<dbReference type="PANTHER" id="PTHR35394:SF5">
    <property type="entry name" value="DUF3176 DOMAIN-CONTAINING PROTEIN"/>
    <property type="match status" value="1"/>
</dbReference>
<keyword evidence="2" id="KW-1133">Transmembrane helix</keyword>
<evidence type="ECO:0000313" key="3">
    <source>
        <dbReference type="EMBL" id="KAL2839639.1"/>
    </source>
</evidence>
<name>A0ABR4JJ70_9EURO</name>
<feature type="compositionally biased region" description="Low complexity" evidence="1">
    <location>
        <begin position="30"/>
        <end position="39"/>
    </location>
</feature>
<protein>
    <submittedName>
        <fullName evidence="3">Uncharacterized protein</fullName>
    </submittedName>
</protein>
<feature type="transmembrane region" description="Helical" evidence="2">
    <location>
        <begin position="97"/>
        <end position="119"/>
    </location>
</feature>